<evidence type="ECO:0000256" key="4">
    <source>
        <dbReference type="ARBA" id="ARBA00022723"/>
    </source>
</evidence>
<protein>
    <recommendedName>
        <fullName evidence="3">adenosine deaminase</fullName>
        <ecNumber evidence="3">3.5.4.4</ecNumber>
    </recommendedName>
</protein>
<evidence type="ECO:0000256" key="5">
    <source>
        <dbReference type="ARBA" id="ARBA00022801"/>
    </source>
</evidence>
<dbReference type="PANTHER" id="PTHR11409">
    <property type="entry name" value="ADENOSINE DEAMINASE"/>
    <property type="match status" value="1"/>
</dbReference>
<dbReference type="InterPro" id="IPR001365">
    <property type="entry name" value="A_deaminase_dom"/>
</dbReference>
<keyword evidence="6" id="KW-0862">Zinc</keyword>
<evidence type="ECO:0000256" key="6">
    <source>
        <dbReference type="ARBA" id="ARBA00022833"/>
    </source>
</evidence>
<evidence type="ECO:0000256" key="1">
    <source>
        <dbReference type="ARBA" id="ARBA00001947"/>
    </source>
</evidence>
<evidence type="ECO:0000259" key="7">
    <source>
        <dbReference type="Pfam" id="PF00962"/>
    </source>
</evidence>
<dbReference type="EMBL" id="JAOAOG010000309">
    <property type="protein sequence ID" value="KAJ6230738.1"/>
    <property type="molecule type" value="Genomic_DNA"/>
</dbReference>
<dbReference type="PANTHER" id="PTHR11409:SF43">
    <property type="entry name" value="ADENOSINE DEAMINASE"/>
    <property type="match status" value="1"/>
</dbReference>
<feature type="domain" description="Adenosine deaminase" evidence="7">
    <location>
        <begin position="54"/>
        <end position="380"/>
    </location>
</feature>
<accession>A0ABQ8XDL1</accession>
<dbReference type="InterPro" id="IPR006330">
    <property type="entry name" value="Ado/ade_deaminase"/>
</dbReference>
<comment type="caution">
    <text evidence="8">The sequence shown here is derived from an EMBL/GenBank/DDBJ whole genome shotgun (WGS) entry which is preliminary data.</text>
</comment>
<evidence type="ECO:0000256" key="2">
    <source>
        <dbReference type="ARBA" id="ARBA00006676"/>
    </source>
</evidence>
<dbReference type="Gene3D" id="3.20.20.140">
    <property type="entry name" value="Metal-dependent hydrolases"/>
    <property type="match status" value="1"/>
</dbReference>
<dbReference type="EC" id="3.5.4.4" evidence="3"/>
<dbReference type="NCBIfam" id="TIGR01430">
    <property type="entry name" value="aden_deam"/>
    <property type="match status" value="1"/>
</dbReference>
<sequence length="392" mass="44279">MHSFKTNHISKHKLSLSPFLNRTLSFIKNRSNLHGQGTSEKEQILDKKFLKSLPKIELHCHVDGSLPLETIKKFSQRCGISLPKDPQLLKERTSVTSKCKTLFECFQLFNLQIDLLQTKTNIEEGVLSILEKASEENVKYIELRFAPQLHLKEGLTISKVLESAVKGFKRGKSELGIEGGIIVGALGDLSEQLAIDLFQSSAPFLNKAEEGGVVGVDLCRVINQYHNFGTAFKIARQLGYPTTIHTGEIGSPEFIATSLEQLYANRIGHGVHCIKDEQIIETLVKKQIPLEVCMTSNVQSNIYFRGGFHSYQSHPVRKLLDHNIKVTINTDNRTISDTTLTREFHLLNKYHHFGIVQFEKVFSNALDSIFAPPHVKQKLQPFLKEYQSLTTN</sequence>
<keyword evidence="5" id="KW-0378">Hydrolase</keyword>
<evidence type="ECO:0000313" key="8">
    <source>
        <dbReference type="EMBL" id="KAJ6230738.1"/>
    </source>
</evidence>
<proteinExistence type="inferred from homology"/>
<keyword evidence="9" id="KW-1185">Reference proteome</keyword>
<evidence type="ECO:0000313" key="9">
    <source>
        <dbReference type="Proteomes" id="UP001150062"/>
    </source>
</evidence>
<dbReference type="SUPFAM" id="SSF51556">
    <property type="entry name" value="Metallo-dependent hydrolases"/>
    <property type="match status" value="1"/>
</dbReference>
<reference evidence="8" key="1">
    <citation type="submission" date="2022-08" db="EMBL/GenBank/DDBJ databases">
        <title>Novel sulfate-reducing endosymbionts in the free-living metamonad Anaeramoeba.</title>
        <authorList>
            <person name="Jerlstrom-Hultqvist J."/>
            <person name="Cepicka I."/>
            <person name="Gallot-Lavallee L."/>
            <person name="Salas-Leiva D."/>
            <person name="Curtis B.A."/>
            <person name="Zahonova K."/>
            <person name="Pipaliya S."/>
            <person name="Dacks J."/>
            <person name="Roger A.J."/>
        </authorList>
    </citation>
    <scope>NUCLEOTIDE SEQUENCE</scope>
    <source>
        <strain evidence="8">Schooner1</strain>
    </source>
</reference>
<evidence type="ECO:0000256" key="3">
    <source>
        <dbReference type="ARBA" id="ARBA00012784"/>
    </source>
</evidence>
<keyword evidence="4" id="KW-0479">Metal-binding</keyword>
<name>A0ABQ8XDL1_9EUKA</name>
<gene>
    <name evidence="8" type="ORF">M0813_06527</name>
</gene>
<dbReference type="Pfam" id="PF00962">
    <property type="entry name" value="A_deaminase"/>
    <property type="match status" value="1"/>
</dbReference>
<dbReference type="InterPro" id="IPR032466">
    <property type="entry name" value="Metal_Hydrolase"/>
</dbReference>
<comment type="cofactor">
    <cofactor evidence="1">
        <name>Zn(2+)</name>
        <dbReference type="ChEBI" id="CHEBI:29105"/>
    </cofactor>
</comment>
<dbReference type="Proteomes" id="UP001150062">
    <property type="component" value="Unassembled WGS sequence"/>
</dbReference>
<comment type="similarity">
    <text evidence="2">Belongs to the metallo-dependent hydrolases superfamily. Adenosine and AMP deaminases family.</text>
</comment>
<organism evidence="8 9">
    <name type="scientific">Anaeramoeba flamelloides</name>
    <dbReference type="NCBI Taxonomy" id="1746091"/>
    <lineage>
        <taxon>Eukaryota</taxon>
        <taxon>Metamonada</taxon>
        <taxon>Anaeramoebidae</taxon>
        <taxon>Anaeramoeba</taxon>
    </lineage>
</organism>